<dbReference type="PANTHER" id="PTHR11614">
    <property type="entry name" value="PHOSPHOLIPASE-RELATED"/>
    <property type="match status" value="1"/>
</dbReference>
<evidence type="ECO:0000259" key="1">
    <source>
        <dbReference type="Pfam" id="PF12146"/>
    </source>
</evidence>
<evidence type="ECO:0000313" key="3">
    <source>
        <dbReference type="Proteomes" id="UP001501671"/>
    </source>
</evidence>
<dbReference type="InterPro" id="IPR029058">
    <property type="entry name" value="AB_hydrolase_fold"/>
</dbReference>
<feature type="domain" description="Serine aminopeptidase S33" evidence="1">
    <location>
        <begin position="33"/>
        <end position="257"/>
    </location>
</feature>
<dbReference type="SUPFAM" id="SSF53474">
    <property type="entry name" value="alpha/beta-Hydrolases"/>
    <property type="match status" value="1"/>
</dbReference>
<comment type="caution">
    <text evidence="2">The sequence shown here is derived from an EMBL/GenBank/DDBJ whole genome shotgun (WGS) entry which is preliminary data.</text>
</comment>
<name>A0ABP8HNP2_9BURK</name>
<keyword evidence="3" id="KW-1185">Reference proteome</keyword>
<dbReference type="GO" id="GO:0016787">
    <property type="term" value="F:hydrolase activity"/>
    <property type="evidence" value="ECO:0007669"/>
    <property type="project" value="UniProtKB-KW"/>
</dbReference>
<keyword evidence="2" id="KW-0378">Hydrolase</keyword>
<dbReference type="InterPro" id="IPR022742">
    <property type="entry name" value="Hydrolase_4"/>
</dbReference>
<dbReference type="Pfam" id="PF12146">
    <property type="entry name" value="Hydrolase_4"/>
    <property type="match status" value="1"/>
</dbReference>
<reference evidence="3" key="1">
    <citation type="journal article" date="2019" name="Int. J. Syst. Evol. Microbiol.">
        <title>The Global Catalogue of Microorganisms (GCM) 10K type strain sequencing project: providing services to taxonomists for standard genome sequencing and annotation.</title>
        <authorList>
            <consortium name="The Broad Institute Genomics Platform"/>
            <consortium name="The Broad Institute Genome Sequencing Center for Infectious Disease"/>
            <person name="Wu L."/>
            <person name="Ma J."/>
        </authorList>
    </citation>
    <scope>NUCLEOTIDE SEQUENCE [LARGE SCALE GENOMIC DNA]</scope>
    <source>
        <strain evidence="3">JCM 17666</strain>
    </source>
</reference>
<dbReference type="Proteomes" id="UP001501671">
    <property type="component" value="Unassembled WGS sequence"/>
</dbReference>
<dbReference type="Gene3D" id="3.40.50.1820">
    <property type="entry name" value="alpha/beta hydrolase"/>
    <property type="match status" value="1"/>
</dbReference>
<proteinExistence type="predicted"/>
<dbReference type="InterPro" id="IPR051044">
    <property type="entry name" value="MAG_DAG_Lipase"/>
</dbReference>
<organism evidence="2 3">
    <name type="scientific">Pigmentiphaga soli</name>
    <dbReference type="NCBI Taxonomy" id="1007095"/>
    <lineage>
        <taxon>Bacteria</taxon>
        <taxon>Pseudomonadati</taxon>
        <taxon>Pseudomonadota</taxon>
        <taxon>Betaproteobacteria</taxon>
        <taxon>Burkholderiales</taxon>
        <taxon>Alcaligenaceae</taxon>
        <taxon>Pigmentiphaga</taxon>
    </lineage>
</organism>
<evidence type="ECO:0000313" key="2">
    <source>
        <dbReference type="EMBL" id="GAA4341943.1"/>
    </source>
</evidence>
<protein>
    <submittedName>
        <fullName evidence="2">Alpha/beta hydrolase</fullName>
    </submittedName>
</protein>
<accession>A0ABP8HNP2</accession>
<gene>
    <name evidence="2" type="ORF">GCM10023144_43260</name>
</gene>
<sequence length="279" mass="29744">MSLISMTTAPDGTQLASHRWPATAGEAGRPAYLLHGLGEHAGRYDGLARWLAERGWALAAHDHRGHGRSGGKRGSLAHDDDLVRDAEHRLAEYAQQTGAPPLLVGHDLGALVAARIALRGEMPLAGVVLSSPPFALPAARGRHLLRGALERFAPDLRLGTGLRTDALSHDQATIDGYDNDPLVHDRITPRLARFIGQAGERSIAEAGALKWHTLLLVAGGDTVVDPAGSRRFADGAAPGMLALRWYAQARHDIFNETAEFAGPAYADLEAWLATLSARA</sequence>
<dbReference type="EMBL" id="BAABFO010000031">
    <property type="protein sequence ID" value="GAA4341943.1"/>
    <property type="molecule type" value="Genomic_DNA"/>
</dbReference>